<dbReference type="Gene3D" id="1.20.120.1630">
    <property type="match status" value="1"/>
</dbReference>
<dbReference type="AlphaFoldDB" id="A0AAD2CJ14"/>
<keyword evidence="4" id="KW-1185">Reference proteome</keyword>
<keyword evidence="1" id="KW-1133">Transmembrane helix</keyword>
<feature type="signal peptide" evidence="2">
    <location>
        <begin position="1"/>
        <end position="19"/>
    </location>
</feature>
<evidence type="ECO:0008006" key="5">
    <source>
        <dbReference type="Google" id="ProtNLM"/>
    </source>
</evidence>
<proteinExistence type="predicted"/>
<comment type="caution">
    <text evidence="3">The sequence shown here is derived from an EMBL/GenBank/DDBJ whole genome shotgun (WGS) entry which is preliminary data.</text>
</comment>
<keyword evidence="1" id="KW-0472">Membrane</keyword>
<evidence type="ECO:0000313" key="3">
    <source>
        <dbReference type="EMBL" id="CAJ1934497.1"/>
    </source>
</evidence>
<reference evidence="3" key="1">
    <citation type="submission" date="2023-08" db="EMBL/GenBank/DDBJ databases">
        <authorList>
            <person name="Audoor S."/>
            <person name="Bilcke G."/>
        </authorList>
    </citation>
    <scope>NUCLEOTIDE SEQUENCE</scope>
</reference>
<organism evidence="3 4">
    <name type="scientific">Cylindrotheca closterium</name>
    <dbReference type="NCBI Taxonomy" id="2856"/>
    <lineage>
        <taxon>Eukaryota</taxon>
        <taxon>Sar</taxon>
        <taxon>Stramenopiles</taxon>
        <taxon>Ochrophyta</taxon>
        <taxon>Bacillariophyta</taxon>
        <taxon>Bacillariophyceae</taxon>
        <taxon>Bacillariophycidae</taxon>
        <taxon>Bacillariales</taxon>
        <taxon>Bacillariaceae</taxon>
        <taxon>Cylindrotheca</taxon>
    </lineage>
</organism>
<feature type="transmembrane region" description="Helical" evidence="1">
    <location>
        <begin position="128"/>
        <end position="149"/>
    </location>
</feature>
<dbReference type="EMBL" id="CAKOGP040000335">
    <property type="protein sequence ID" value="CAJ1934497.1"/>
    <property type="molecule type" value="Genomic_DNA"/>
</dbReference>
<evidence type="ECO:0000313" key="4">
    <source>
        <dbReference type="Proteomes" id="UP001295423"/>
    </source>
</evidence>
<name>A0AAD2CJ14_9STRA</name>
<keyword evidence="2" id="KW-0732">Signal</keyword>
<accession>A0AAD2CJ14</accession>
<feature type="chain" id="PRO_5042046773" description="Protein-S-isoprenylcysteine O-methyltransferase" evidence="2">
    <location>
        <begin position="20"/>
        <end position="258"/>
    </location>
</feature>
<evidence type="ECO:0000256" key="2">
    <source>
        <dbReference type="SAM" id="SignalP"/>
    </source>
</evidence>
<sequence>MMKPSLGILLVHALCLASALVTGPSSVLRHVRRNPFDSCSIGNRYSSHNDHTISRTTPQTSFAISPESADYQESIKGNFTAVVATTDKQNKGFINNSNITSLVTGINALQACTAGLCLVGRLPVLNGVLSFLVGKGVLLIGIAVMALAWNETRNPVVDKDDSRLLTTTGLYSQIRHPFLAGQWMALIGFAGCFGKKQSPIRYLFASLYYLVLRKKVELQEQELEQQFGHEYQVYKVLVKGQLIPHAISSKFFPTLSEG</sequence>
<dbReference type="Proteomes" id="UP001295423">
    <property type="component" value="Unassembled WGS sequence"/>
</dbReference>
<evidence type="ECO:0000256" key="1">
    <source>
        <dbReference type="SAM" id="Phobius"/>
    </source>
</evidence>
<gene>
    <name evidence="3" type="ORF">CYCCA115_LOCUS3837</name>
</gene>
<protein>
    <recommendedName>
        <fullName evidence="5">Protein-S-isoprenylcysteine O-methyltransferase</fullName>
    </recommendedName>
</protein>
<keyword evidence="1" id="KW-0812">Transmembrane</keyword>